<keyword evidence="6" id="KW-1185">Reference proteome</keyword>
<dbReference type="PROSITE" id="PS50949">
    <property type="entry name" value="HTH_GNTR"/>
    <property type="match status" value="1"/>
</dbReference>
<evidence type="ECO:0000313" key="6">
    <source>
        <dbReference type="Proteomes" id="UP000633219"/>
    </source>
</evidence>
<dbReference type="Gene3D" id="1.10.10.10">
    <property type="entry name" value="Winged helix-like DNA-binding domain superfamily/Winged helix DNA-binding domain"/>
    <property type="match status" value="1"/>
</dbReference>
<dbReference type="SMART" id="SM00895">
    <property type="entry name" value="FCD"/>
    <property type="match status" value="1"/>
</dbReference>
<dbReference type="Pfam" id="PF00392">
    <property type="entry name" value="GntR"/>
    <property type="match status" value="1"/>
</dbReference>
<dbReference type="PANTHER" id="PTHR43537">
    <property type="entry name" value="TRANSCRIPTIONAL REGULATOR, GNTR FAMILY"/>
    <property type="match status" value="1"/>
</dbReference>
<dbReference type="GO" id="GO:0003677">
    <property type="term" value="F:DNA binding"/>
    <property type="evidence" value="ECO:0007669"/>
    <property type="project" value="UniProtKB-KW"/>
</dbReference>
<keyword evidence="2" id="KW-0238">DNA-binding</keyword>
<dbReference type="InterPro" id="IPR000524">
    <property type="entry name" value="Tscrpt_reg_HTH_GntR"/>
</dbReference>
<dbReference type="InterPro" id="IPR011711">
    <property type="entry name" value="GntR_C"/>
</dbReference>
<feature type="domain" description="HTH gntR-type" evidence="4">
    <location>
        <begin position="1"/>
        <end position="55"/>
    </location>
</feature>
<gene>
    <name evidence="5" type="ORF">JJB09_19505</name>
</gene>
<dbReference type="Gene3D" id="1.20.120.530">
    <property type="entry name" value="GntR ligand-binding domain-like"/>
    <property type="match status" value="1"/>
</dbReference>
<dbReference type="PANTHER" id="PTHR43537:SF5">
    <property type="entry name" value="UXU OPERON TRANSCRIPTIONAL REGULATOR"/>
    <property type="match status" value="1"/>
</dbReference>
<proteinExistence type="predicted"/>
<keyword evidence="1" id="KW-0805">Transcription regulation</keyword>
<evidence type="ECO:0000256" key="1">
    <source>
        <dbReference type="ARBA" id="ARBA00023015"/>
    </source>
</evidence>
<dbReference type="SMART" id="SM00345">
    <property type="entry name" value="HTH_GNTR"/>
    <property type="match status" value="1"/>
</dbReference>
<dbReference type="SUPFAM" id="SSF46785">
    <property type="entry name" value="Winged helix' DNA-binding domain"/>
    <property type="match status" value="1"/>
</dbReference>
<name>A0A936YSX4_9HYPH</name>
<dbReference type="GO" id="GO:0003700">
    <property type="term" value="F:DNA-binding transcription factor activity"/>
    <property type="evidence" value="ECO:0007669"/>
    <property type="project" value="InterPro"/>
</dbReference>
<reference evidence="5" key="1">
    <citation type="submission" date="2021-01" db="EMBL/GenBank/DDBJ databases">
        <title>Rhizobium sp. strain KVB221 16S ribosomal RNA gene Genome sequencing and assembly.</title>
        <authorList>
            <person name="Kang M."/>
        </authorList>
    </citation>
    <scope>NUCLEOTIDE SEQUENCE</scope>
    <source>
        <strain evidence="5">KVB221</strain>
    </source>
</reference>
<protein>
    <submittedName>
        <fullName evidence="5">GntR family transcriptional regulator</fullName>
    </submittedName>
</protein>
<dbReference type="InterPro" id="IPR036388">
    <property type="entry name" value="WH-like_DNA-bd_sf"/>
</dbReference>
<dbReference type="Pfam" id="PF07729">
    <property type="entry name" value="FCD"/>
    <property type="match status" value="1"/>
</dbReference>
<evidence type="ECO:0000256" key="2">
    <source>
        <dbReference type="ARBA" id="ARBA00023125"/>
    </source>
</evidence>
<dbReference type="AlphaFoldDB" id="A0A936YSX4"/>
<comment type="caution">
    <text evidence="5">The sequence shown here is derived from an EMBL/GenBank/DDBJ whole genome shotgun (WGS) entry which is preliminary data.</text>
</comment>
<evidence type="ECO:0000313" key="5">
    <source>
        <dbReference type="EMBL" id="MBL0374216.1"/>
    </source>
</evidence>
<dbReference type="SUPFAM" id="SSF48008">
    <property type="entry name" value="GntR ligand-binding domain-like"/>
    <property type="match status" value="1"/>
</dbReference>
<dbReference type="InterPro" id="IPR008920">
    <property type="entry name" value="TF_FadR/GntR_C"/>
</dbReference>
<dbReference type="InterPro" id="IPR036390">
    <property type="entry name" value="WH_DNA-bd_sf"/>
</dbReference>
<evidence type="ECO:0000259" key="4">
    <source>
        <dbReference type="PROSITE" id="PS50949"/>
    </source>
</evidence>
<sequence length="207" mass="23786">MMFHNEIVAGQKIPFKDLAEQMGMSVTPVIQALKYLEFQGLVRREPNKGYFIEDLKLEEVEELYKFRKMLELVLLEETMATLDQASIVELQVAHEAYLESLSGNLTHQKLITDMNFHLTIARLARQPIRLNALKNVFDVLHLKYKASLGYITREQSNQSDHGLILDAIIARDEALAKSLLSSHIENSEKHAYLNLQQMMNEKAAIKF</sequence>
<keyword evidence="3" id="KW-0804">Transcription</keyword>
<dbReference type="EMBL" id="JAEQNC010000012">
    <property type="protein sequence ID" value="MBL0374216.1"/>
    <property type="molecule type" value="Genomic_DNA"/>
</dbReference>
<organism evidence="5 6">
    <name type="scientific">Rhizobium setariae</name>
    <dbReference type="NCBI Taxonomy" id="2801340"/>
    <lineage>
        <taxon>Bacteria</taxon>
        <taxon>Pseudomonadati</taxon>
        <taxon>Pseudomonadota</taxon>
        <taxon>Alphaproteobacteria</taxon>
        <taxon>Hyphomicrobiales</taxon>
        <taxon>Rhizobiaceae</taxon>
        <taxon>Rhizobium/Agrobacterium group</taxon>
        <taxon>Rhizobium</taxon>
    </lineage>
</organism>
<evidence type="ECO:0000256" key="3">
    <source>
        <dbReference type="ARBA" id="ARBA00023163"/>
    </source>
</evidence>
<dbReference type="Proteomes" id="UP000633219">
    <property type="component" value="Unassembled WGS sequence"/>
</dbReference>
<accession>A0A936YSX4</accession>